<sequence>MKKVVSFAGFDTLFNVQPFYEAVGRIGNRYDIDEKKVRDTYRQKEQALMQQSEFMKYSKLMEVALNETAEELNFTIDPSDFSDVLIAHTVMEPFPDAPTALYNIKEKGYETVLLTNHSKDLIQANVVKLEHNFDQIITAEDVQAYKPNARFFAYVAQQLGDVDEHVHIAVDPTKDIQPAQAAGWQVIQIDRQDDNAKVASLMDAVDQLD</sequence>
<accession>A0AAW8YFL2</accession>
<dbReference type="Pfam" id="PF13419">
    <property type="entry name" value="HAD_2"/>
    <property type="match status" value="1"/>
</dbReference>
<dbReference type="SUPFAM" id="SSF56784">
    <property type="entry name" value="HAD-like"/>
    <property type="match status" value="1"/>
</dbReference>
<reference evidence="2" key="1">
    <citation type="journal article" date="2023" name="PeerJ">
        <title>Selection and evaluation of lactic acid bacteria from chicken feces in Thailand as potential probiotics.</title>
        <authorList>
            <person name="Khurajog B."/>
            <person name="Disastra Y."/>
            <person name="Lawwyne L.D."/>
            <person name="Sirichokchatchawan W."/>
            <person name="Niyomtham W."/>
            <person name="Yindee J."/>
            <person name="Hampson D.J."/>
            <person name="Prapasarakul N."/>
        </authorList>
    </citation>
    <scope>NUCLEOTIDE SEQUENCE</scope>
    <source>
        <strain evidence="2">BF9</strain>
    </source>
</reference>
<dbReference type="GO" id="GO:0016787">
    <property type="term" value="F:hydrolase activity"/>
    <property type="evidence" value="ECO:0007669"/>
    <property type="project" value="UniProtKB-KW"/>
</dbReference>
<dbReference type="InterPro" id="IPR023214">
    <property type="entry name" value="HAD_sf"/>
</dbReference>
<dbReference type="AlphaFoldDB" id="A0AAW8YFL2"/>
<name>A0AAW8YFL2_PEDAC</name>
<evidence type="ECO:0000256" key="1">
    <source>
        <dbReference type="ARBA" id="ARBA00022801"/>
    </source>
</evidence>
<dbReference type="EMBL" id="JAWJAV010000002">
    <property type="protein sequence ID" value="MDV2620740.1"/>
    <property type="molecule type" value="Genomic_DNA"/>
</dbReference>
<dbReference type="PANTHER" id="PTHR43316">
    <property type="entry name" value="HYDROLASE, HALOACID DELAHOGENASE-RELATED"/>
    <property type="match status" value="1"/>
</dbReference>
<comment type="caution">
    <text evidence="2">The sequence shown here is derived from an EMBL/GenBank/DDBJ whole genome shotgun (WGS) entry which is preliminary data.</text>
</comment>
<dbReference type="InterPro" id="IPR006439">
    <property type="entry name" value="HAD-SF_hydro_IA"/>
</dbReference>
<dbReference type="Gene3D" id="3.40.50.1000">
    <property type="entry name" value="HAD superfamily/HAD-like"/>
    <property type="match status" value="1"/>
</dbReference>
<dbReference type="InterPro" id="IPR041492">
    <property type="entry name" value="HAD_2"/>
</dbReference>
<dbReference type="InterPro" id="IPR036412">
    <property type="entry name" value="HAD-like_sf"/>
</dbReference>
<keyword evidence="1 2" id="KW-0378">Hydrolase</keyword>
<dbReference type="Proteomes" id="UP001280897">
    <property type="component" value="Unassembled WGS sequence"/>
</dbReference>
<evidence type="ECO:0000313" key="2">
    <source>
        <dbReference type="EMBL" id="MDV2620740.1"/>
    </source>
</evidence>
<dbReference type="InterPro" id="IPR051540">
    <property type="entry name" value="S-2-haloacid_dehalogenase"/>
</dbReference>
<evidence type="ECO:0000313" key="3">
    <source>
        <dbReference type="Proteomes" id="UP001280897"/>
    </source>
</evidence>
<organism evidence="2 3">
    <name type="scientific">Pediococcus acidilactici</name>
    <dbReference type="NCBI Taxonomy" id="1254"/>
    <lineage>
        <taxon>Bacteria</taxon>
        <taxon>Bacillati</taxon>
        <taxon>Bacillota</taxon>
        <taxon>Bacilli</taxon>
        <taxon>Lactobacillales</taxon>
        <taxon>Lactobacillaceae</taxon>
        <taxon>Pediococcus</taxon>
        <taxon>Pediococcus acidilactici group</taxon>
    </lineage>
</organism>
<gene>
    <name evidence="2" type="ORF">R0G89_03210</name>
</gene>
<proteinExistence type="predicted"/>
<protein>
    <submittedName>
        <fullName evidence="2">HAD-IA family hydrolase</fullName>
    </submittedName>
</protein>
<dbReference type="Gene3D" id="1.10.150.750">
    <property type="match status" value="1"/>
</dbReference>
<dbReference type="PANTHER" id="PTHR43316:SF3">
    <property type="entry name" value="HALOACID DEHALOGENASE, TYPE II (AFU_ORTHOLOGUE AFUA_2G07750)-RELATED"/>
    <property type="match status" value="1"/>
</dbReference>
<reference evidence="2" key="2">
    <citation type="submission" date="2023-10" db="EMBL/GenBank/DDBJ databases">
        <authorList>
            <person name="Khurajog B."/>
        </authorList>
    </citation>
    <scope>NUCLEOTIDE SEQUENCE</scope>
    <source>
        <strain evidence="2">BF9</strain>
    </source>
</reference>
<dbReference type="RefSeq" id="WP_160185633.1">
    <property type="nucleotide sequence ID" value="NZ_CP096031.1"/>
</dbReference>
<dbReference type="NCBIfam" id="TIGR01549">
    <property type="entry name" value="HAD-SF-IA-v1"/>
    <property type="match status" value="1"/>
</dbReference>